<gene>
    <name evidence="2" type="ORF">JOE68_001196</name>
</gene>
<comment type="caution">
    <text evidence="2">The sequence shown here is derived from an EMBL/GenBank/DDBJ whole genome shotgun (WGS) entry which is preliminary data.</text>
</comment>
<dbReference type="Proteomes" id="UP001195724">
    <property type="component" value="Unassembled WGS sequence"/>
</dbReference>
<evidence type="ECO:0000313" key="2">
    <source>
        <dbReference type="EMBL" id="MBM7810331.1"/>
    </source>
</evidence>
<dbReference type="EMBL" id="JAFBCL010000001">
    <property type="protein sequence ID" value="MBM7810331.1"/>
    <property type="molecule type" value="Genomic_DNA"/>
</dbReference>
<feature type="transmembrane region" description="Helical" evidence="1">
    <location>
        <begin position="27"/>
        <end position="44"/>
    </location>
</feature>
<evidence type="ECO:0000256" key="1">
    <source>
        <dbReference type="SAM" id="Phobius"/>
    </source>
</evidence>
<keyword evidence="1" id="KW-0472">Membrane</keyword>
<sequence length="64" mass="6850">MSKFLGALEGALYLALGITLAAFDIPLWARVLIVVLALGIAIVSNTRVRLGRRDGGTRAEQNRA</sequence>
<protein>
    <submittedName>
        <fullName evidence="2">Uncharacterized protein</fullName>
    </submittedName>
</protein>
<accession>A0ABS2S258</accession>
<organism evidence="2 3">
    <name type="scientific">Saccharothrix algeriensis</name>
    <dbReference type="NCBI Taxonomy" id="173560"/>
    <lineage>
        <taxon>Bacteria</taxon>
        <taxon>Bacillati</taxon>
        <taxon>Actinomycetota</taxon>
        <taxon>Actinomycetes</taxon>
        <taxon>Pseudonocardiales</taxon>
        <taxon>Pseudonocardiaceae</taxon>
        <taxon>Saccharothrix</taxon>
    </lineage>
</organism>
<keyword evidence="1" id="KW-1133">Transmembrane helix</keyword>
<keyword evidence="1" id="KW-0812">Transmembrane</keyword>
<dbReference type="RefSeq" id="WP_204841317.1">
    <property type="nucleotide sequence ID" value="NZ_JAFBCL010000001.1"/>
</dbReference>
<name>A0ABS2S258_9PSEU</name>
<reference evidence="2 3" key="1">
    <citation type="submission" date="2021-01" db="EMBL/GenBank/DDBJ databases">
        <title>Sequencing the genomes of 1000 actinobacteria strains.</title>
        <authorList>
            <person name="Klenk H.-P."/>
        </authorList>
    </citation>
    <scope>NUCLEOTIDE SEQUENCE [LARGE SCALE GENOMIC DNA]</scope>
    <source>
        <strain evidence="2 3">DSM 44581</strain>
    </source>
</reference>
<proteinExistence type="predicted"/>
<evidence type="ECO:0000313" key="3">
    <source>
        <dbReference type="Proteomes" id="UP001195724"/>
    </source>
</evidence>
<keyword evidence="3" id="KW-1185">Reference proteome</keyword>